<dbReference type="RefSeq" id="WP_271435235.1">
    <property type="nucleotide sequence ID" value="NZ_CP073355.1"/>
</dbReference>
<dbReference type="EMBL" id="CP073355">
    <property type="protein sequence ID" value="URA10103.1"/>
    <property type="molecule type" value="Genomic_DNA"/>
</dbReference>
<dbReference type="InterPro" id="IPR002645">
    <property type="entry name" value="STAS_dom"/>
</dbReference>
<sequence>MSSGALKVKVSIAEDDIVLIKIDGELTIFTEEYDMLHKEIGAYIKMGLYKFIVDLRGVTYIDSSGLGLIIRLATHAFKQNSRVCIMYDGPQVEKLLFVSNIDKIVQIVPSPEEGYKFFRESGQE</sequence>
<dbReference type="KEGG" id="taqu:KDW03_11575"/>
<dbReference type="CDD" id="cd07043">
    <property type="entry name" value="STAS_anti-anti-sigma_factors"/>
    <property type="match status" value="1"/>
</dbReference>
<dbReference type="Pfam" id="PF01740">
    <property type="entry name" value="STAS"/>
    <property type="match status" value="1"/>
</dbReference>
<protein>
    <submittedName>
        <fullName evidence="2">STAS domain-containing protein</fullName>
    </submittedName>
</protein>
<dbReference type="InterPro" id="IPR036513">
    <property type="entry name" value="STAS_dom_sf"/>
</dbReference>
<proteinExistence type="predicted"/>
<evidence type="ECO:0000313" key="2">
    <source>
        <dbReference type="EMBL" id="URA10103.1"/>
    </source>
</evidence>
<organism evidence="2 3">
    <name type="scientific">Thermospira aquatica</name>
    <dbReference type="NCBI Taxonomy" id="2828656"/>
    <lineage>
        <taxon>Bacteria</taxon>
        <taxon>Pseudomonadati</taxon>
        <taxon>Spirochaetota</taxon>
        <taxon>Spirochaetia</taxon>
        <taxon>Brevinematales</taxon>
        <taxon>Thermospiraceae</taxon>
        <taxon>Thermospira</taxon>
    </lineage>
</organism>
<gene>
    <name evidence="2" type="ORF">KDW03_11575</name>
</gene>
<dbReference type="SUPFAM" id="SSF52091">
    <property type="entry name" value="SpoIIaa-like"/>
    <property type="match status" value="1"/>
</dbReference>
<evidence type="ECO:0000259" key="1">
    <source>
        <dbReference type="PROSITE" id="PS50801"/>
    </source>
</evidence>
<reference evidence="2" key="2">
    <citation type="submission" date="2022-06" db="EMBL/GenBank/DDBJ databases">
        <title>Thermospira aquatica gen. nov., sp. nov.</title>
        <authorList>
            <person name="Ben Ali Gam Z."/>
            <person name="Labat M."/>
        </authorList>
    </citation>
    <scope>NUCLEOTIDE SEQUENCE</scope>
    <source>
        <strain evidence="2">F1F22</strain>
    </source>
</reference>
<feature type="domain" description="STAS" evidence="1">
    <location>
        <begin position="15"/>
        <end position="118"/>
    </location>
</feature>
<dbReference type="PROSITE" id="PS50801">
    <property type="entry name" value="STAS"/>
    <property type="match status" value="1"/>
</dbReference>
<evidence type="ECO:0000313" key="3">
    <source>
        <dbReference type="Proteomes" id="UP001056539"/>
    </source>
</evidence>
<dbReference type="AlphaFoldDB" id="A0AAX3BCV1"/>
<name>A0AAX3BCV1_9SPIR</name>
<dbReference type="PANTHER" id="PTHR33495">
    <property type="entry name" value="ANTI-SIGMA FACTOR ANTAGONIST TM_1081-RELATED-RELATED"/>
    <property type="match status" value="1"/>
</dbReference>
<keyword evidence="3" id="KW-1185">Reference proteome</keyword>
<dbReference type="Gene3D" id="3.30.750.24">
    <property type="entry name" value="STAS domain"/>
    <property type="match status" value="1"/>
</dbReference>
<dbReference type="Proteomes" id="UP001056539">
    <property type="component" value="Chromosome"/>
</dbReference>
<dbReference type="GO" id="GO:0043856">
    <property type="term" value="F:anti-sigma factor antagonist activity"/>
    <property type="evidence" value="ECO:0007669"/>
    <property type="project" value="TreeGrafter"/>
</dbReference>
<accession>A0AAX3BCV1</accession>
<reference evidence="2" key="1">
    <citation type="submission" date="2021-04" db="EMBL/GenBank/DDBJ databases">
        <authorList>
            <person name="Postec A."/>
        </authorList>
    </citation>
    <scope>NUCLEOTIDE SEQUENCE</scope>
    <source>
        <strain evidence="2">F1F22</strain>
    </source>
</reference>